<comment type="caution">
    <text evidence="2">The sequence shown here is derived from an EMBL/GenBank/DDBJ whole genome shotgun (WGS) entry which is preliminary data.</text>
</comment>
<evidence type="ECO:0000313" key="3">
    <source>
        <dbReference type="Proteomes" id="UP000765509"/>
    </source>
</evidence>
<evidence type="ECO:0000256" key="1">
    <source>
        <dbReference type="SAM" id="MobiDB-lite"/>
    </source>
</evidence>
<sequence length="110" mass="12623">MEEAIPEMHHKLSKYLQLFLQKTLVICTSILDPCFKLKLFIVHEAMLTCFGTTANQCLLCFKEQAKKHFKYPPENSSKQTSMKKHSAVGSFDDMYPSSSLEDNTIETELD</sequence>
<name>A0A9Q3CW43_9BASI</name>
<dbReference type="Proteomes" id="UP000765509">
    <property type="component" value="Unassembled WGS sequence"/>
</dbReference>
<dbReference type="EMBL" id="AVOT02010882">
    <property type="protein sequence ID" value="MBW0491043.1"/>
    <property type="molecule type" value="Genomic_DNA"/>
</dbReference>
<organism evidence="2 3">
    <name type="scientific">Austropuccinia psidii MF-1</name>
    <dbReference type="NCBI Taxonomy" id="1389203"/>
    <lineage>
        <taxon>Eukaryota</taxon>
        <taxon>Fungi</taxon>
        <taxon>Dikarya</taxon>
        <taxon>Basidiomycota</taxon>
        <taxon>Pucciniomycotina</taxon>
        <taxon>Pucciniomycetes</taxon>
        <taxon>Pucciniales</taxon>
        <taxon>Sphaerophragmiaceae</taxon>
        <taxon>Austropuccinia</taxon>
    </lineage>
</organism>
<gene>
    <name evidence="2" type="ORF">O181_030758</name>
</gene>
<keyword evidence="3" id="KW-1185">Reference proteome</keyword>
<accession>A0A9Q3CW43</accession>
<evidence type="ECO:0000313" key="2">
    <source>
        <dbReference type="EMBL" id="MBW0491043.1"/>
    </source>
</evidence>
<reference evidence="2" key="1">
    <citation type="submission" date="2021-03" db="EMBL/GenBank/DDBJ databases">
        <title>Draft genome sequence of rust myrtle Austropuccinia psidii MF-1, a brazilian biotype.</title>
        <authorList>
            <person name="Quecine M.C."/>
            <person name="Pachon D.M.R."/>
            <person name="Bonatelli M.L."/>
            <person name="Correr F.H."/>
            <person name="Franceschini L.M."/>
            <person name="Leite T.F."/>
            <person name="Margarido G.R.A."/>
            <person name="Almeida C.A."/>
            <person name="Ferrarezi J.A."/>
            <person name="Labate C.A."/>
        </authorList>
    </citation>
    <scope>NUCLEOTIDE SEQUENCE</scope>
    <source>
        <strain evidence="2">MF-1</strain>
    </source>
</reference>
<proteinExistence type="predicted"/>
<protein>
    <submittedName>
        <fullName evidence="2">Uncharacterized protein</fullName>
    </submittedName>
</protein>
<feature type="region of interest" description="Disordered" evidence="1">
    <location>
        <begin position="71"/>
        <end position="110"/>
    </location>
</feature>
<dbReference type="AlphaFoldDB" id="A0A9Q3CW43"/>